<evidence type="ECO:0000256" key="2">
    <source>
        <dbReference type="SAM" id="MobiDB-lite"/>
    </source>
</evidence>
<dbReference type="InterPro" id="IPR001283">
    <property type="entry name" value="CRISP-related"/>
</dbReference>
<dbReference type="Gene3D" id="3.40.33.10">
    <property type="entry name" value="CAP"/>
    <property type="match status" value="1"/>
</dbReference>
<name>A0ABM4DFF9_HYDVU</name>
<evidence type="ECO:0000313" key="4">
    <source>
        <dbReference type="Proteomes" id="UP001652625"/>
    </source>
</evidence>
<dbReference type="InterPro" id="IPR035940">
    <property type="entry name" value="CAP_sf"/>
</dbReference>
<gene>
    <name evidence="5" type="primary">LOC101239151</name>
</gene>
<protein>
    <submittedName>
        <fullName evidence="5">Uncharacterized protein LOC101239151 isoform X2</fullName>
    </submittedName>
</protein>
<feature type="domain" description="SCP" evidence="3">
    <location>
        <begin position="303"/>
        <end position="438"/>
    </location>
</feature>
<dbReference type="SUPFAM" id="SSF55797">
    <property type="entry name" value="PR-1-like"/>
    <property type="match status" value="1"/>
</dbReference>
<dbReference type="PANTHER" id="PTHR10334">
    <property type="entry name" value="CYSTEINE-RICH SECRETORY PROTEIN-RELATED"/>
    <property type="match status" value="1"/>
</dbReference>
<dbReference type="SMART" id="SM00198">
    <property type="entry name" value="SCP"/>
    <property type="match status" value="1"/>
</dbReference>
<dbReference type="InterPro" id="IPR014044">
    <property type="entry name" value="CAP_dom"/>
</dbReference>
<evidence type="ECO:0000259" key="3">
    <source>
        <dbReference type="SMART" id="SM00198"/>
    </source>
</evidence>
<dbReference type="InterPro" id="IPR034113">
    <property type="entry name" value="SCP_GAPR1-like"/>
</dbReference>
<sequence>MSLENSEHKAVPDDDSDHFLKSDEKKNESLKSLENVAENVVAEVKSEITNISAVAQKEADNLLDSAKELSDSGQNVIEDKSSSSVLNEVCKAVEDIEIVGKEISESFVEKGNEALDVTATSVKNKSDSVLENVREKVDVTENNLTEVIDDAKKKVEVIEESKNLLTDVKEKIEKKVQDVTNNSKDKSLEAIQKIEKNVADVTNTAKDKTLEVVESKKESVLTATKHTEETVQASLESCQSKVETLKDDTAKKVANATENLKSVGDHHSTGEFLGKDCISKGGSILNSGLSKQKSTSSAITVIDDKASALYAHNEIRKLHGVKLFKWDSGLAESAKNWALELAESDLGLQHSCLQGYGENIYISKGTSSPVSTSQAVLQWYKTASQYRFHSPSFTLTSGTFTQLVWDESLNLGVGVVFHEEKKTTYIVAHYSPPGNTIDSRLYTKHVKLPRNGELPKAPKLEELIPKNVSTREDQQSKSKVSSLADVLCKWCTQTEEKPIESWSGTQQPIKQDESKN</sequence>
<reference evidence="5" key="1">
    <citation type="submission" date="2025-08" db="UniProtKB">
        <authorList>
            <consortium name="RefSeq"/>
        </authorList>
    </citation>
    <scope>IDENTIFICATION</scope>
</reference>
<feature type="region of interest" description="Disordered" evidence="2">
    <location>
        <begin position="1"/>
        <end position="23"/>
    </location>
</feature>
<organism evidence="4 5">
    <name type="scientific">Hydra vulgaris</name>
    <name type="common">Hydra</name>
    <name type="synonym">Hydra attenuata</name>
    <dbReference type="NCBI Taxonomy" id="6087"/>
    <lineage>
        <taxon>Eukaryota</taxon>
        <taxon>Metazoa</taxon>
        <taxon>Cnidaria</taxon>
        <taxon>Hydrozoa</taxon>
        <taxon>Hydroidolina</taxon>
        <taxon>Anthoathecata</taxon>
        <taxon>Aplanulata</taxon>
        <taxon>Hydridae</taxon>
        <taxon>Hydra</taxon>
    </lineage>
</organism>
<dbReference type="PRINTS" id="PR00837">
    <property type="entry name" value="V5TPXLIKE"/>
</dbReference>
<dbReference type="Pfam" id="PF00188">
    <property type="entry name" value="CAP"/>
    <property type="match status" value="1"/>
</dbReference>
<feature type="coiled-coil region" evidence="1">
    <location>
        <begin position="130"/>
        <end position="211"/>
    </location>
</feature>
<proteinExistence type="predicted"/>
<dbReference type="Proteomes" id="UP001652625">
    <property type="component" value="Chromosome 14"/>
</dbReference>
<keyword evidence="1" id="KW-0175">Coiled coil</keyword>
<evidence type="ECO:0000313" key="5">
    <source>
        <dbReference type="RefSeq" id="XP_065673157.1"/>
    </source>
</evidence>
<evidence type="ECO:0000256" key="1">
    <source>
        <dbReference type="SAM" id="Coils"/>
    </source>
</evidence>
<dbReference type="GeneID" id="101239151"/>
<dbReference type="CDD" id="cd05382">
    <property type="entry name" value="CAP_GAPR1-like"/>
    <property type="match status" value="1"/>
</dbReference>
<accession>A0ABM4DFF9</accession>
<keyword evidence="4" id="KW-1185">Reference proteome</keyword>
<dbReference type="RefSeq" id="XP_065673157.1">
    <property type="nucleotide sequence ID" value="XM_065817085.1"/>
</dbReference>